<sequence length="162" mass="18861">MVQWCIPKEEGEEEGSDGDRGREGRRKRKQEEEEEVVVDEDEEVIEEKEGGRGTKKRKWWKKRRGKRRRGSVSKIDIDILLDLVRRSNTTAGYNGEVFRGDKSWFSSRRFICTEQHMLREIPQVESPVKLKGPSKQYGTIVRSRISSKGLLVDNPNIIPKPH</sequence>
<feature type="compositionally biased region" description="Basic residues" evidence="1">
    <location>
        <begin position="53"/>
        <end position="69"/>
    </location>
</feature>
<accession>A0A426ZBR3</accession>
<proteinExistence type="predicted"/>
<gene>
    <name evidence="2" type="ORF">B296_00044225</name>
</gene>
<feature type="region of interest" description="Disordered" evidence="1">
    <location>
        <begin position="1"/>
        <end position="33"/>
    </location>
</feature>
<comment type="caution">
    <text evidence="2">The sequence shown here is derived from an EMBL/GenBank/DDBJ whole genome shotgun (WGS) entry which is preliminary data.</text>
</comment>
<dbReference type="Proteomes" id="UP000287651">
    <property type="component" value="Unassembled WGS sequence"/>
</dbReference>
<reference evidence="2 3" key="1">
    <citation type="journal article" date="2014" name="Agronomy (Basel)">
        <title>A Draft Genome Sequence for Ensete ventricosum, the Drought-Tolerant Tree Against Hunger.</title>
        <authorList>
            <person name="Harrison J."/>
            <person name="Moore K.A."/>
            <person name="Paszkiewicz K."/>
            <person name="Jones T."/>
            <person name="Grant M."/>
            <person name="Ambacheew D."/>
            <person name="Muzemil S."/>
            <person name="Studholme D.J."/>
        </authorList>
    </citation>
    <scope>NUCLEOTIDE SEQUENCE [LARGE SCALE GENOMIC DNA]</scope>
</reference>
<protein>
    <submittedName>
        <fullName evidence="2">Uncharacterized protein</fullName>
    </submittedName>
</protein>
<evidence type="ECO:0000313" key="3">
    <source>
        <dbReference type="Proteomes" id="UP000287651"/>
    </source>
</evidence>
<organism evidence="2 3">
    <name type="scientific">Ensete ventricosum</name>
    <name type="common">Abyssinian banana</name>
    <name type="synonym">Musa ensete</name>
    <dbReference type="NCBI Taxonomy" id="4639"/>
    <lineage>
        <taxon>Eukaryota</taxon>
        <taxon>Viridiplantae</taxon>
        <taxon>Streptophyta</taxon>
        <taxon>Embryophyta</taxon>
        <taxon>Tracheophyta</taxon>
        <taxon>Spermatophyta</taxon>
        <taxon>Magnoliopsida</taxon>
        <taxon>Liliopsida</taxon>
        <taxon>Zingiberales</taxon>
        <taxon>Musaceae</taxon>
        <taxon>Ensete</taxon>
    </lineage>
</organism>
<evidence type="ECO:0000256" key="1">
    <source>
        <dbReference type="SAM" id="MobiDB-lite"/>
    </source>
</evidence>
<name>A0A426ZBR3_ENSVE</name>
<dbReference type="AlphaFoldDB" id="A0A426ZBR3"/>
<evidence type="ECO:0000313" key="2">
    <source>
        <dbReference type="EMBL" id="RRT61389.1"/>
    </source>
</evidence>
<dbReference type="EMBL" id="AMZH03007401">
    <property type="protein sequence ID" value="RRT61389.1"/>
    <property type="molecule type" value="Genomic_DNA"/>
</dbReference>
<feature type="region of interest" description="Disordered" evidence="1">
    <location>
        <begin position="45"/>
        <end position="69"/>
    </location>
</feature>